<evidence type="ECO:0000313" key="3">
    <source>
        <dbReference type="Proteomes" id="UP000826656"/>
    </source>
</evidence>
<protein>
    <submittedName>
        <fullName evidence="2">Uncharacterized protein</fullName>
    </submittedName>
</protein>
<evidence type="ECO:0000313" key="2">
    <source>
        <dbReference type="EMBL" id="KAH0739221.1"/>
    </source>
</evidence>
<keyword evidence="3" id="KW-1185">Reference proteome</keyword>
<feature type="region of interest" description="Disordered" evidence="1">
    <location>
        <begin position="1"/>
        <end position="21"/>
    </location>
</feature>
<reference evidence="2 3" key="1">
    <citation type="journal article" date="2021" name="bioRxiv">
        <title>Chromosome-scale and haplotype-resolved genome assembly of a tetraploid potato cultivar.</title>
        <authorList>
            <person name="Sun H."/>
            <person name="Jiao W.-B."/>
            <person name="Krause K."/>
            <person name="Campoy J.A."/>
            <person name="Goel M."/>
            <person name="Folz-Donahue K."/>
            <person name="Kukat C."/>
            <person name="Huettel B."/>
            <person name="Schneeberger K."/>
        </authorList>
    </citation>
    <scope>NUCLEOTIDE SEQUENCE [LARGE SCALE GENOMIC DNA]</scope>
    <source>
        <strain evidence="2">SolTubOtavaFocal</strain>
        <tissue evidence="2">Leaves</tissue>
    </source>
</reference>
<organism evidence="2 3">
    <name type="scientific">Solanum tuberosum</name>
    <name type="common">Potato</name>
    <dbReference type="NCBI Taxonomy" id="4113"/>
    <lineage>
        <taxon>Eukaryota</taxon>
        <taxon>Viridiplantae</taxon>
        <taxon>Streptophyta</taxon>
        <taxon>Embryophyta</taxon>
        <taxon>Tracheophyta</taxon>
        <taxon>Spermatophyta</taxon>
        <taxon>Magnoliopsida</taxon>
        <taxon>eudicotyledons</taxon>
        <taxon>Gunneridae</taxon>
        <taxon>Pentapetalae</taxon>
        <taxon>asterids</taxon>
        <taxon>lamiids</taxon>
        <taxon>Solanales</taxon>
        <taxon>Solanaceae</taxon>
        <taxon>Solanoideae</taxon>
        <taxon>Solaneae</taxon>
        <taxon>Solanum</taxon>
    </lineage>
</organism>
<proteinExistence type="predicted"/>
<comment type="caution">
    <text evidence="2">The sequence shown here is derived from an EMBL/GenBank/DDBJ whole genome shotgun (WGS) entry which is preliminary data.</text>
</comment>
<gene>
    <name evidence="2" type="ORF">KY290_037926</name>
</gene>
<dbReference type="EMBL" id="JAIVGD010000028">
    <property type="protein sequence ID" value="KAH0739221.1"/>
    <property type="molecule type" value="Genomic_DNA"/>
</dbReference>
<accession>A0ABQ7TXE1</accession>
<sequence length="75" mass="8742">MTVVELSNLASPSSFTKESDDSPLFPVTIPAFNHFIPIQSSYINLLFAWEKYIDVGEAENIQRRIYRFRYPKVRS</sequence>
<dbReference type="Proteomes" id="UP000826656">
    <property type="component" value="Unassembled WGS sequence"/>
</dbReference>
<name>A0ABQ7TXE1_SOLTU</name>
<evidence type="ECO:0000256" key="1">
    <source>
        <dbReference type="SAM" id="MobiDB-lite"/>
    </source>
</evidence>